<dbReference type="Proteomes" id="UP000034329">
    <property type="component" value="Unassembled WGS sequence"/>
</dbReference>
<name>A0A0G1PXI1_9BACT</name>
<reference evidence="2 3" key="1">
    <citation type="journal article" date="2015" name="Nature">
        <title>rRNA introns, odd ribosomes, and small enigmatic genomes across a large radiation of phyla.</title>
        <authorList>
            <person name="Brown C.T."/>
            <person name="Hug L.A."/>
            <person name="Thomas B.C."/>
            <person name="Sharon I."/>
            <person name="Castelle C.J."/>
            <person name="Singh A."/>
            <person name="Wilkins M.J."/>
            <person name="Williams K.H."/>
            <person name="Banfield J.F."/>
        </authorList>
    </citation>
    <scope>NUCLEOTIDE SEQUENCE [LARGE SCALE GENOMIC DNA]</scope>
</reference>
<feature type="non-terminal residue" evidence="2">
    <location>
        <position position="134"/>
    </location>
</feature>
<dbReference type="Gene3D" id="3.40.50.10860">
    <property type="entry name" value="Leucine Dehydrogenase, chain A, domain 1"/>
    <property type="match status" value="1"/>
</dbReference>
<dbReference type="PANTHER" id="PTHR48099">
    <property type="entry name" value="C-1-TETRAHYDROFOLATE SYNTHASE, CYTOPLASMIC-RELATED"/>
    <property type="match status" value="1"/>
</dbReference>
<dbReference type="AlphaFoldDB" id="A0A0G1PXI1"/>
<dbReference type="EMBL" id="LCLA01000019">
    <property type="protein sequence ID" value="KKU10133.1"/>
    <property type="molecule type" value="Genomic_DNA"/>
</dbReference>
<dbReference type="PANTHER" id="PTHR48099:SF5">
    <property type="entry name" value="C-1-TETRAHYDROFOLATE SYNTHASE, CYTOPLASMIC"/>
    <property type="match status" value="1"/>
</dbReference>
<evidence type="ECO:0000259" key="1">
    <source>
        <dbReference type="Pfam" id="PF00763"/>
    </source>
</evidence>
<dbReference type="GO" id="GO:0005829">
    <property type="term" value="C:cytosol"/>
    <property type="evidence" value="ECO:0007669"/>
    <property type="project" value="TreeGrafter"/>
</dbReference>
<dbReference type="SUPFAM" id="SSF53223">
    <property type="entry name" value="Aminoacid dehydrogenase-like, N-terminal domain"/>
    <property type="match status" value="1"/>
</dbReference>
<dbReference type="InterPro" id="IPR046346">
    <property type="entry name" value="Aminoacid_DH-like_N_sf"/>
</dbReference>
<dbReference type="GO" id="GO:0035999">
    <property type="term" value="P:tetrahydrofolate interconversion"/>
    <property type="evidence" value="ECO:0007669"/>
    <property type="project" value="TreeGrafter"/>
</dbReference>
<feature type="domain" description="Tetrahydrofolate dehydrogenase/cyclohydrolase catalytic" evidence="1">
    <location>
        <begin position="6"/>
        <end position="112"/>
    </location>
</feature>
<proteinExistence type="predicted"/>
<dbReference type="GO" id="GO:0004488">
    <property type="term" value="F:methylenetetrahydrofolate dehydrogenase (NADP+) activity"/>
    <property type="evidence" value="ECO:0007669"/>
    <property type="project" value="InterPro"/>
</dbReference>
<evidence type="ECO:0000313" key="2">
    <source>
        <dbReference type="EMBL" id="KKU10133.1"/>
    </source>
</evidence>
<dbReference type="GO" id="GO:0004477">
    <property type="term" value="F:methenyltetrahydrofolate cyclohydrolase activity"/>
    <property type="evidence" value="ECO:0007669"/>
    <property type="project" value="TreeGrafter"/>
</dbReference>
<comment type="caution">
    <text evidence="2">The sequence shown here is derived from an EMBL/GenBank/DDBJ whole genome shotgun (WGS) entry which is preliminary data.</text>
</comment>
<organism evidence="2 3">
    <name type="scientific">Candidatus Woesebacteria bacterium GW2011_GWB1_45_5</name>
    <dbReference type="NCBI Taxonomy" id="1618581"/>
    <lineage>
        <taxon>Bacteria</taxon>
        <taxon>Candidatus Woeseibacteriota</taxon>
    </lineage>
</organism>
<dbReference type="InterPro" id="IPR020630">
    <property type="entry name" value="THF_DH/CycHdrlase_cat_dom"/>
</dbReference>
<gene>
    <name evidence="2" type="ORF">UX13_C0019G0001</name>
</gene>
<accession>A0A0G1PXI1</accession>
<evidence type="ECO:0000313" key="3">
    <source>
        <dbReference type="Proteomes" id="UP000034329"/>
    </source>
</evidence>
<sequence length="134" mass="14943">MPIIFDGKVFAKKKEDDLRKKVEDLKSRGINPKLVSILVGENSGSTLYTRLKKEAAERIGIEFEISSSLDDIEKLNADPKVHGIMVQMPLPEEFQSSEPEILNSIKPQKDVDGLREGSAFLHPTSKAVIQVIEL</sequence>
<dbReference type="Pfam" id="PF00763">
    <property type="entry name" value="THF_DHG_CYH"/>
    <property type="match status" value="1"/>
</dbReference>
<protein>
    <submittedName>
        <fullName evidence="2">Bifunctional protein FolD</fullName>
    </submittedName>
</protein>